<organism evidence="17 18">
    <name type="scientific">Austrofundulus limnaeus</name>
    <name type="common">Annual killifish</name>
    <dbReference type="NCBI Taxonomy" id="52670"/>
    <lineage>
        <taxon>Eukaryota</taxon>
        <taxon>Metazoa</taxon>
        <taxon>Chordata</taxon>
        <taxon>Craniata</taxon>
        <taxon>Vertebrata</taxon>
        <taxon>Euteleostomi</taxon>
        <taxon>Actinopterygii</taxon>
        <taxon>Neopterygii</taxon>
        <taxon>Teleostei</taxon>
        <taxon>Neoteleostei</taxon>
        <taxon>Acanthomorphata</taxon>
        <taxon>Ovalentaria</taxon>
        <taxon>Atherinomorphae</taxon>
        <taxon>Cyprinodontiformes</taxon>
        <taxon>Rivulidae</taxon>
        <taxon>Austrofundulus</taxon>
    </lineage>
</organism>
<evidence type="ECO:0000256" key="8">
    <source>
        <dbReference type="ARBA" id="ARBA00022741"/>
    </source>
</evidence>
<comment type="similarity">
    <text evidence="2">Belongs to the protein kinase superfamily. TKL Ser/Thr protein kinase family. TGFB receptor subfamily.</text>
</comment>
<reference evidence="18" key="1">
    <citation type="submission" date="2025-08" db="UniProtKB">
        <authorList>
            <consortium name="RefSeq"/>
        </authorList>
    </citation>
    <scope>IDENTIFICATION</scope>
</reference>
<dbReference type="InterPro" id="IPR001245">
    <property type="entry name" value="Ser-Thr/Tyr_kinase_cat_dom"/>
</dbReference>
<keyword evidence="17" id="KW-1185">Reference proteome</keyword>
<evidence type="ECO:0000256" key="7">
    <source>
        <dbReference type="ARBA" id="ARBA00022729"/>
    </source>
</evidence>
<dbReference type="OrthoDB" id="8427588at2759"/>
<dbReference type="GO" id="GO:0005524">
    <property type="term" value="F:ATP binding"/>
    <property type="evidence" value="ECO:0007669"/>
    <property type="project" value="UniProtKB-UniRule"/>
</dbReference>
<evidence type="ECO:0000259" key="16">
    <source>
        <dbReference type="PROSITE" id="PS50011"/>
    </source>
</evidence>
<keyword evidence="7" id="KW-0732">Signal</keyword>
<dbReference type="PROSITE" id="PS00107">
    <property type="entry name" value="PROTEIN_KINASE_ATP"/>
    <property type="match status" value="1"/>
</dbReference>
<evidence type="ECO:0000256" key="1">
    <source>
        <dbReference type="ARBA" id="ARBA00004479"/>
    </source>
</evidence>
<evidence type="ECO:0000256" key="2">
    <source>
        <dbReference type="ARBA" id="ARBA00009605"/>
    </source>
</evidence>
<feature type="domain" description="Protein kinase" evidence="16">
    <location>
        <begin position="73"/>
        <end position="160"/>
    </location>
</feature>
<keyword evidence="12 15" id="KW-0472">Membrane</keyword>
<dbReference type="RefSeq" id="XP_013856153.1">
    <property type="nucleotide sequence ID" value="XM_014000699.1"/>
</dbReference>
<keyword evidence="9" id="KW-0418">Kinase</keyword>
<dbReference type="SUPFAM" id="SSF56112">
    <property type="entry name" value="Protein kinase-like (PK-like)"/>
    <property type="match status" value="1"/>
</dbReference>
<keyword evidence="8 14" id="KW-0547">Nucleotide-binding</keyword>
<dbReference type="InterPro" id="IPR011009">
    <property type="entry name" value="Kinase-like_dom_sf"/>
</dbReference>
<keyword evidence="6 15" id="KW-0812">Transmembrane</keyword>
<evidence type="ECO:0000256" key="10">
    <source>
        <dbReference type="ARBA" id="ARBA00022840"/>
    </source>
</evidence>
<dbReference type="Gene3D" id="3.30.200.20">
    <property type="entry name" value="Phosphorylase Kinase, domain 1"/>
    <property type="match status" value="1"/>
</dbReference>
<dbReference type="GeneID" id="106511991"/>
<protein>
    <recommendedName>
        <fullName evidence="3">receptor protein serine/threonine kinase</fullName>
        <ecNumber evidence="3">2.7.11.30</ecNumber>
    </recommendedName>
</protein>
<dbReference type="GO" id="GO:0005024">
    <property type="term" value="F:transforming growth factor beta receptor activity"/>
    <property type="evidence" value="ECO:0007669"/>
    <property type="project" value="TreeGrafter"/>
</dbReference>
<dbReference type="KEGG" id="alim:106511991"/>
<evidence type="ECO:0000256" key="15">
    <source>
        <dbReference type="SAM" id="Phobius"/>
    </source>
</evidence>
<sequence length="160" mass="18081">MMKDDQNSRHTDHWLTQKETVLVALVTVSMAAIFIMVLFLAYRVIKRKQKLSLSAVDGMETGNINSAVDFNDLKLLELIGRGRYGAVFRGTLNGCCVAVKVFSSANGQNFLNERSIYSLPLLRQHDNIARFLSADERTTADGRAEFFILMDFYQHGNLSR</sequence>
<evidence type="ECO:0000256" key="13">
    <source>
        <dbReference type="ARBA" id="ARBA00023170"/>
    </source>
</evidence>
<accession>A0A2I4AL03</accession>
<dbReference type="AlphaFoldDB" id="A0A2I4AL03"/>
<dbReference type="InterPro" id="IPR000719">
    <property type="entry name" value="Prot_kinase_dom"/>
</dbReference>
<evidence type="ECO:0000313" key="17">
    <source>
        <dbReference type="Proteomes" id="UP000192220"/>
    </source>
</evidence>
<dbReference type="GO" id="GO:0030509">
    <property type="term" value="P:BMP signaling pathway"/>
    <property type="evidence" value="ECO:0007669"/>
    <property type="project" value="TreeGrafter"/>
</dbReference>
<evidence type="ECO:0000313" key="18">
    <source>
        <dbReference type="RefSeq" id="XP_013856153.1"/>
    </source>
</evidence>
<keyword evidence="13 18" id="KW-0675">Receptor</keyword>
<evidence type="ECO:0000256" key="5">
    <source>
        <dbReference type="ARBA" id="ARBA00022679"/>
    </source>
</evidence>
<keyword evidence="11 15" id="KW-1133">Transmembrane helix</keyword>
<dbReference type="Pfam" id="PF07714">
    <property type="entry name" value="PK_Tyr_Ser-Thr"/>
    <property type="match status" value="1"/>
</dbReference>
<keyword evidence="10 14" id="KW-0067">ATP-binding</keyword>
<gene>
    <name evidence="18" type="primary">LOC106511991</name>
</gene>
<keyword evidence="4" id="KW-0723">Serine/threonine-protein kinase</keyword>
<dbReference type="PROSITE" id="PS50011">
    <property type="entry name" value="PROTEIN_KINASE_DOM"/>
    <property type="match status" value="1"/>
</dbReference>
<dbReference type="InParanoid" id="A0A2I4AL03"/>
<comment type="subcellular location">
    <subcellularLocation>
        <location evidence="1">Membrane</location>
        <topology evidence="1">Single-pass type I membrane protein</topology>
    </subcellularLocation>
</comment>
<evidence type="ECO:0000256" key="12">
    <source>
        <dbReference type="ARBA" id="ARBA00023136"/>
    </source>
</evidence>
<evidence type="ECO:0000256" key="3">
    <source>
        <dbReference type="ARBA" id="ARBA00012401"/>
    </source>
</evidence>
<feature type="non-terminal residue" evidence="18">
    <location>
        <position position="160"/>
    </location>
</feature>
<dbReference type="GO" id="GO:0005886">
    <property type="term" value="C:plasma membrane"/>
    <property type="evidence" value="ECO:0007669"/>
    <property type="project" value="TreeGrafter"/>
</dbReference>
<evidence type="ECO:0000256" key="9">
    <source>
        <dbReference type="ARBA" id="ARBA00022777"/>
    </source>
</evidence>
<dbReference type="STRING" id="52670.A0A2I4AL03"/>
<evidence type="ECO:0000256" key="11">
    <source>
        <dbReference type="ARBA" id="ARBA00022989"/>
    </source>
</evidence>
<evidence type="ECO:0000256" key="4">
    <source>
        <dbReference type="ARBA" id="ARBA00022527"/>
    </source>
</evidence>
<name>A0A2I4AL03_AUSLI</name>
<feature type="transmembrane region" description="Helical" evidence="15">
    <location>
        <begin position="20"/>
        <end position="42"/>
    </location>
</feature>
<dbReference type="PANTHER" id="PTHR23255">
    <property type="entry name" value="TRANSFORMING GROWTH FACTOR-BETA RECEPTOR TYPE I AND II"/>
    <property type="match status" value="1"/>
</dbReference>
<dbReference type="GO" id="GO:0043235">
    <property type="term" value="C:receptor complex"/>
    <property type="evidence" value="ECO:0007669"/>
    <property type="project" value="TreeGrafter"/>
</dbReference>
<evidence type="ECO:0000256" key="6">
    <source>
        <dbReference type="ARBA" id="ARBA00022692"/>
    </source>
</evidence>
<evidence type="ECO:0000256" key="14">
    <source>
        <dbReference type="PROSITE-ProRule" id="PRU10141"/>
    </source>
</evidence>
<dbReference type="InterPro" id="IPR000333">
    <property type="entry name" value="TGFB_receptor"/>
</dbReference>
<proteinExistence type="inferred from homology"/>
<dbReference type="InterPro" id="IPR017441">
    <property type="entry name" value="Protein_kinase_ATP_BS"/>
</dbReference>
<dbReference type="PANTHER" id="PTHR23255:SF100">
    <property type="entry name" value="RECEPTOR PROTEIN SERINE_THREONINE KINASE"/>
    <property type="match status" value="1"/>
</dbReference>
<feature type="binding site" evidence="14">
    <location>
        <position position="100"/>
    </location>
    <ligand>
        <name>ATP</name>
        <dbReference type="ChEBI" id="CHEBI:30616"/>
    </ligand>
</feature>
<dbReference type="EC" id="2.7.11.30" evidence="3"/>
<keyword evidence="5" id="KW-0808">Transferase</keyword>
<dbReference type="Proteomes" id="UP000192220">
    <property type="component" value="Unplaced"/>
</dbReference>